<proteinExistence type="predicted"/>
<reference evidence="2" key="1">
    <citation type="submission" date="2022-10" db="EMBL/GenBank/DDBJ databases">
        <title>Tapping the CABI collections for fungal endophytes: first genome assemblies for Collariella, Neodidymelliopsis, Ascochyta clinopodiicola, Didymella pomorum, Didymosphaeria variabile, Neocosmospora piperis and Neocucurbitaria cava.</title>
        <authorList>
            <person name="Hill R."/>
        </authorList>
    </citation>
    <scope>NUCLEOTIDE SEQUENCE</scope>
    <source>
        <strain evidence="2">IMI 366586</strain>
    </source>
</reference>
<protein>
    <submittedName>
        <fullName evidence="2">Uncharacterized protein</fullName>
    </submittedName>
</protein>
<feature type="compositionally biased region" description="Polar residues" evidence="1">
    <location>
        <begin position="43"/>
        <end position="64"/>
    </location>
</feature>
<dbReference type="OrthoDB" id="5397183at2759"/>
<keyword evidence="3" id="KW-1185">Reference proteome</keyword>
<dbReference type="EMBL" id="JAPEUR010000356">
    <property type="protein sequence ID" value="KAJ4310868.1"/>
    <property type="molecule type" value="Genomic_DNA"/>
</dbReference>
<feature type="compositionally biased region" description="Polar residues" evidence="1">
    <location>
        <begin position="77"/>
        <end position="90"/>
    </location>
</feature>
<evidence type="ECO:0000313" key="3">
    <source>
        <dbReference type="Proteomes" id="UP001140502"/>
    </source>
</evidence>
<organism evidence="2 3">
    <name type="scientific">Fusarium piperis</name>
    <dbReference type="NCBI Taxonomy" id="1435070"/>
    <lineage>
        <taxon>Eukaryota</taxon>
        <taxon>Fungi</taxon>
        <taxon>Dikarya</taxon>
        <taxon>Ascomycota</taxon>
        <taxon>Pezizomycotina</taxon>
        <taxon>Sordariomycetes</taxon>
        <taxon>Hypocreomycetidae</taxon>
        <taxon>Hypocreales</taxon>
        <taxon>Nectriaceae</taxon>
        <taxon>Fusarium</taxon>
        <taxon>Fusarium solani species complex</taxon>
    </lineage>
</organism>
<dbReference type="AlphaFoldDB" id="A0A9W8TFP7"/>
<name>A0A9W8TFP7_9HYPO</name>
<evidence type="ECO:0000256" key="1">
    <source>
        <dbReference type="SAM" id="MobiDB-lite"/>
    </source>
</evidence>
<evidence type="ECO:0000313" key="2">
    <source>
        <dbReference type="EMBL" id="KAJ4310868.1"/>
    </source>
</evidence>
<sequence length="250" mass="28071">MDWSQVQEHARHAPKQESVLHSLGAGNSKSFVTLASPTEKKTAVSSGMRSSASIKTEGSDNSKSFVAPGSPAEKKTAVSSGTRSSASIKTEGSDPGIGQLLMRPYRTFVNVQEMVDAKDQMFKNQDNTVFELFARVVISSRGNFQKKQYFQFRSLLNEQLPYVNGTLIHWEVGSPRDIAAQEFLEKRTSHPKCFCRCQLKREPRLMAGWVAIVLEIRRASWKEIREVMDMLGRKDLDKPGSLRGNQWGIF</sequence>
<dbReference type="Proteomes" id="UP001140502">
    <property type="component" value="Unassembled WGS sequence"/>
</dbReference>
<gene>
    <name evidence="2" type="ORF">N0V84_010741</name>
</gene>
<comment type="caution">
    <text evidence="2">The sequence shown here is derived from an EMBL/GenBank/DDBJ whole genome shotgun (WGS) entry which is preliminary data.</text>
</comment>
<feature type="compositionally biased region" description="Polar residues" evidence="1">
    <location>
        <begin position="25"/>
        <end position="36"/>
    </location>
</feature>
<accession>A0A9W8TFP7</accession>
<feature type="region of interest" description="Disordered" evidence="1">
    <location>
        <begin position="1"/>
        <end position="96"/>
    </location>
</feature>